<dbReference type="Pfam" id="PF12804">
    <property type="entry name" value="NTP_transf_3"/>
    <property type="match status" value="1"/>
</dbReference>
<proteinExistence type="predicted"/>
<reference evidence="3 4" key="1">
    <citation type="submission" date="2018-03" db="EMBL/GenBank/DDBJ databases">
        <title>Genomic Encyclopedia of Type Strains, Phase III (KMG-III): the genomes of soil and plant-associated and newly described type strains.</title>
        <authorList>
            <person name="Whitman W."/>
        </authorList>
    </citation>
    <scope>NUCLEOTIDE SEQUENCE [LARGE SCALE GENOMIC DNA]</scope>
    <source>
        <strain evidence="3 4">MWH-P2sevCIIIb</strain>
    </source>
</reference>
<dbReference type="OrthoDB" id="8667343at2"/>
<evidence type="ECO:0000259" key="2">
    <source>
        <dbReference type="Pfam" id="PF12804"/>
    </source>
</evidence>
<organism evidence="3 4">
    <name type="scientific">Jezberella montanilacus</name>
    <dbReference type="NCBI Taxonomy" id="323426"/>
    <lineage>
        <taxon>Bacteria</taxon>
        <taxon>Pseudomonadati</taxon>
        <taxon>Pseudomonadota</taxon>
        <taxon>Betaproteobacteria</taxon>
        <taxon>Burkholderiales</taxon>
        <taxon>Alcaligenaceae</taxon>
        <taxon>Jezberella</taxon>
    </lineage>
</organism>
<dbReference type="InterPro" id="IPR029044">
    <property type="entry name" value="Nucleotide-diphossugar_trans"/>
</dbReference>
<dbReference type="EMBL" id="PVTV01000015">
    <property type="protein sequence ID" value="PRY97228.1"/>
    <property type="molecule type" value="Genomic_DNA"/>
</dbReference>
<evidence type="ECO:0000313" key="3">
    <source>
        <dbReference type="EMBL" id="PRY97228.1"/>
    </source>
</evidence>
<feature type="domain" description="MobA-like NTP transferase" evidence="2">
    <location>
        <begin position="4"/>
        <end position="162"/>
    </location>
</feature>
<comment type="caution">
    <text evidence="3">The sequence shown here is derived from an EMBL/GenBank/DDBJ whole genome shotgun (WGS) entry which is preliminary data.</text>
</comment>
<dbReference type="Proteomes" id="UP000238308">
    <property type="component" value="Unassembled WGS sequence"/>
</dbReference>
<dbReference type="CDD" id="cd04182">
    <property type="entry name" value="GT_2_like_f"/>
    <property type="match status" value="1"/>
</dbReference>
<dbReference type="RefSeq" id="WP_106228194.1">
    <property type="nucleotide sequence ID" value="NZ_PVTV01000015.1"/>
</dbReference>
<keyword evidence="1" id="KW-0460">Magnesium</keyword>
<dbReference type="PANTHER" id="PTHR43777">
    <property type="entry name" value="MOLYBDENUM COFACTOR CYTIDYLYLTRANSFERASE"/>
    <property type="match status" value="1"/>
</dbReference>
<dbReference type="AlphaFoldDB" id="A0A2T0XE49"/>
<protein>
    <submittedName>
        <fullName evidence="3">Molybdenum cofactor cytidylyltransferase</fullName>
    </submittedName>
</protein>
<gene>
    <name evidence="3" type="ORF">BCM14_2369</name>
</gene>
<evidence type="ECO:0000256" key="1">
    <source>
        <dbReference type="ARBA" id="ARBA00022842"/>
    </source>
</evidence>
<dbReference type="Gene3D" id="3.90.550.10">
    <property type="entry name" value="Spore Coat Polysaccharide Biosynthesis Protein SpsA, Chain A"/>
    <property type="match status" value="1"/>
</dbReference>
<keyword evidence="3" id="KW-0808">Transferase</keyword>
<accession>A0A2T0XE49</accession>
<dbReference type="PANTHER" id="PTHR43777:SF1">
    <property type="entry name" value="MOLYBDENUM COFACTOR CYTIDYLYLTRANSFERASE"/>
    <property type="match status" value="1"/>
</dbReference>
<keyword evidence="4" id="KW-1185">Reference proteome</keyword>
<name>A0A2T0XE49_9BURK</name>
<evidence type="ECO:0000313" key="4">
    <source>
        <dbReference type="Proteomes" id="UP000238308"/>
    </source>
</evidence>
<dbReference type="SUPFAM" id="SSF53448">
    <property type="entry name" value="Nucleotide-diphospho-sugar transferases"/>
    <property type="match status" value="1"/>
</dbReference>
<dbReference type="InterPro" id="IPR025877">
    <property type="entry name" value="MobA-like_NTP_Trfase"/>
</dbReference>
<sequence>MLGAVLLAAGSATRMGRRPKCLLELDRVSLIKRVVLALTQAGVDELVVVSGHYYDQVEPEIANLAVTLIRNSCPDEGHTSSLRLGLAALSSAVDRVIVALSDQPLIDRADIRELLNAYDTCQNEKAFVVPIVQHQPGNPVIFNVRVKDEILAKGADFGGKQWRIANPEKVYRWPSANEHFIIDVDSPEDIQTVLAKTGLQLRWPHPSSKPE</sequence>
<dbReference type="GO" id="GO:0016779">
    <property type="term" value="F:nucleotidyltransferase activity"/>
    <property type="evidence" value="ECO:0007669"/>
    <property type="project" value="UniProtKB-KW"/>
</dbReference>
<keyword evidence="3" id="KW-0548">Nucleotidyltransferase</keyword>